<dbReference type="Proteomes" id="UP000747399">
    <property type="component" value="Unassembled WGS sequence"/>
</dbReference>
<dbReference type="PANTHER" id="PTHR20961:SF124">
    <property type="entry name" value="GLYCOSYLTRANSFERASE"/>
    <property type="match status" value="1"/>
</dbReference>
<reference evidence="7" key="1">
    <citation type="journal article" date="2021" name="Proc. Natl. Acad. Sci. U.S.A.">
        <title>Three genomes in the algal genus Volvox reveal the fate of a haploid sex-determining region after a transition to homothallism.</title>
        <authorList>
            <person name="Yamamoto K."/>
            <person name="Hamaji T."/>
            <person name="Kawai-Toyooka H."/>
            <person name="Matsuzaki R."/>
            <person name="Takahashi F."/>
            <person name="Nishimura Y."/>
            <person name="Kawachi M."/>
            <person name="Noguchi H."/>
            <person name="Minakuchi Y."/>
            <person name="Umen J.G."/>
            <person name="Toyoda A."/>
            <person name="Nozaki H."/>
        </authorList>
    </citation>
    <scope>NUCLEOTIDE SEQUENCE</scope>
    <source>
        <strain evidence="7">NIES-3780</strain>
    </source>
</reference>
<feature type="region of interest" description="Disordered" evidence="4">
    <location>
        <begin position="619"/>
        <end position="676"/>
    </location>
</feature>
<keyword evidence="1" id="KW-0328">Glycosyltransferase</keyword>
<evidence type="ECO:0000256" key="4">
    <source>
        <dbReference type="SAM" id="MobiDB-lite"/>
    </source>
</evidence>
<evidence type="ECO:0000256" key="1">
    <source>
        <dbReference type="ARBA" id="ARBA00022676"/>
    </source>
</evidence>
<feature type="chain" id="PRO_5035240762" description="Glycosyltransferase 61 catalytic domain-containing protein" evidence="5">
    <location>
        <begin position="25"/>
        <end position="747"/>
    </location>
</feature>
<evidence type="ECO:0000256" key="3">
    <source>
        <dbReference type="ARBA" id="ARBA00023180"/>
    </source>
</evidence>
<keyword evidence="5" id="KW-0732">Signal</keyword>
<sequence>MGLACRLLAVAIVLRLLGPHAVVAQAVNAVDNNTSTSEESTQTEQQSDNDETEAPRSHFKFRGREWHPESFGHTKCSNPIPKINPEGNIFECLILRNVCLDQGVIIYQDSRYHPWTSEARLPHFNITDILWNTPSVLGIGDKWKSGKNRYQFPLMRPWHHMEESEDVRRPVFSKCTTPLLFFHHFPFNVAEVYRFAVNNIYFMQQRLQFFDDHITLVPGSPPMSAVPSFTRFWLQPFSRYAITSLGALSQRLPAGSPPAPSASTGEGEAVRCFSRFIMCKLTLKKPTGAFFEAGQFVAEYYAEKARPFNANYTQRLTAEVPLEDQQDDAVLKVVFAVRSKSHKDIGRVLTNEDELIERCNRQELNFPTAPTVSIFRRVRCFRHIFGVDNLYDMWLVRHSDVLVGVHGSALTNAMFMRQGSSLIELRPYGFSGRESWPNIYMKSQTRGMEVFWYGIDVMNVTLSSPGDFEADMQPIYTRAKGCLARDRNLAVPWEAMAHQLLNVAVVSRNLWRYKVLRYSHSYYITDDIKPLELRGKDRRIPICLQSWFTNPNEERRRAAAIPLTPEGAQKAAEEEEALLAKALSEEEEARANAAAAAAAAAQTAVQDPEQVTQNVEGHPLLISDTGGGEEVQRGREQQQQQHSRDGAMGHQQRQRHHYNQNLHQRRQGKGAGGRGRLSDEALAQLRERARVAARERQQAEAEMAQAVTHTQNVNDDATTTTTRQVVADAADAEAEATAEVGTAVRER</sequence>
<organism evidence="7 8">
    <name type="scientific">Volvox africanus</name>
    <dbReference type="NCBI Taxonomy" id="51714"/>
    <lineage>
        <taxon>Eukaryota</taxon>
        <taxon>Viridiplantae</taxon>
        <taxon>Chlorophyta</taxon>
        <taxon>core chlorophytes</taxon>
        <taxon>Chlorophyceae</taxon>
        <taxon>CS clade</taxon>
        <taxon>Chlamydomonadales</taxon>
        <taxon>Volvocaceae</taxon>
        <taxon>Volvox</taxon>
    </lineage>
</organism>
<evidence type="ECO:0000256" key="2">
    <source>
        <dbReference type="ARBA" id="ARBA00022679"/>
    </source>
</evidence>
<evidence type="ECO:0000313" key="8">
    <source>
        <dbReference type="Proteomes" id="UP000747399"/>
    </source>
</evidence>
<comment type="caution">
    <text evidence="7">The sequence shown here is derived from an EMBL/GenBank/DDBJ whole genome shotgun (WGS) entry which is preliminary data.</text>
</comment>
<protein>
    <recommendedName>
        <fullName evidence="6">Glycosyltransferase 61 catalytic domain-containing protein</fullName>
    </recommendedName>
</protein>
<evidence type="ECO:0000259" key="6">
    <source>
        <dbReference type="Pfam" id="PF04577"/>
    </source>
</evidence>
<proteinExistence type="predicted"/>
<dbReference type="EMBL" id="BNCO01000033">
    <property type="protein sequence ID" value="GIL59034.1"/>
    <property type="molecule type" value="Genomic_DNA"/>
</dbReference>
<feature type="region of interest" description="Disordered" evidence="4">
    <location>
        <begin position="688"/>
        <end position="747"/>
    </location>
</feature>
<feature type="compositionally biased region" description="Basic residues" evidence="4">
    <location>
        <begin position="652"/>
        <end position="668"/>
    </location>
</feature>
<gene>
    <name evidence="7" type="ORF">Vafri_14002</name>
</gene>
<dbReference type="Pfam" id="PF04577">
    <property type="entry name" value="Glyco_transf_61"/>
    <property type="match status" value="1"/>
</dbReference>
<evidence type="ECO:0000313" key="7">
    <source>
        <dbReference type="EMBL" id="GIL59034.1"/>
    </source>
</evidence>
<dbReference type="PANTHER" id="PTHR20961">
    <property type="entry name" value="GLYCOSYLTRANSFERASE"/>
    <property type="match status" value="1"/>
</dbReference>
<feature type="compositionally biased region" description="Low complexity" evidence="4">
    <location>
        <begin position="33"/>
        <end position="46"/>
    </location>
</feature>
<accession>A0A8J4F6Z6</accession>
<feature type="compositionally biased region" description="Basic and acidic residues" evidence="4">
    <location>
        <begin position="630"/>
        <end position="647"/>
    </location>
</feature>
<feature type="compositionally biased region" description="Low complexity" evidence="4">
    <location>
        <begin position="737"/>
        <end position="747"/>
    </location>
</feature>
<keyword evidence="3" id="KW-0325">Glycoprotein</keyword>
<dbReference type="InterPro" id="IPR049625">
    <property type="entry name" value="Glyco_transf_61_cat"/>
</dbReference>
<dbReference type="AlphaFoldDB" id="A0A8J4F6Z6"/>
<dbReference type="InterPro" id="IPR007657">
    <property type="entry name" value="Glycosyltransferase_61"/>
</dbReference>
<evidence type="ECO:0000256" key="5">
    <source>
        <dbReference type="SAM" id="SignalP"/>
    </source>
</evidence>
<feature type="signal peptide" evidence="5">
    <location>
        <begin position="1"/>
        <end position="24"/>
    </location>
</feature>
<name>A0A8J4F6Z6_9CHLO</name>
<keyword evidence="2" id="KW-0808">Transferase</keyword>
<dbReference type="GO" id="GO:0005794">
    <property type="term" value="C:Golgi apparatus"/>
    <property type="evidence" value="ECO:0007669"/>
    <property type="project" value="UniProtKB-ARBA"/>
</dbReference>
<dbReference type="GO" id="GO:0016763">
    <property type="term" value="F:pentosyltransferase activity"/>
    <property type="evidence" value="ECO:0007669"/>
    <property type="project" value="UniProtKB-ARBA"/>
</dbReference>
<feature type="compositionally biased region" description="Basic and acidic residues" evidence="4">
    <location>
        <begin position="688"/>
        <end position="699"/>
    </location>
</feature>
<keyword evidence="8" id="KW-1185">Reference proteome</keyword>
<feature type="compositionally biased region" description="Polar residues" evidence="4">
    <location>
        <begin position="708"/>
        <end position="724"/>
    </location>
</feature>
<feature type="region of interest" description="Disordered" evidence="4">
    <location>
        <begin position="33"/>
        <end position="56"/>
    </location>
</feature>
<feature type="domain" description="Glycosyltransferase 61 catalytic" evidence="6">
    <location>
        <begin position="305"/>
        <end position="423"/>
    </location>
</feature>